<dbReference type="AlphaFoldDB" id="A0A8R1XUQ7"/>
<reference evidence="2" key="2">
    <citation type="submission" date="2022-06" db="UniProtKB">
        <authorList>
            <consortium name="EnsemblMetazoa"/>
        </authorList>
    </citation>
    <scope>IDENTIFICATION</scope>
</reference>
<feature type="transmembrane region" description="Helical" evidence="1">
    <location>
        <begin position="18"/>
        <end position="42"/>
    </location>
</feature>
<dbReference type="OMA" id="YHIITEA"/>
<evidence type="ECO:0000313" key="3">
    <source>
        <dbReference type="Proteomes" id="UP000024404"/>
    </source>
</evidence>
<evidence type="ECO:0000313" key="2">
    <source>
        <dbReference type="EnsemblMetazoa" id="OVOC2597.1"/>
    </source>
</evidence>
<dbReference type="EnsemblMetazoa" id="OVOC2597.1">
    <property type="protein sequence ID" value="OVOC2597.1"/>
    <property type="gene ID" value="WBGene00239406"/>
</dbReference>
<protein>
    <submittedName>
        <fullName evidence="2">Uncharacterized protein</fullName>
    </submittedName>
</protein>
<feature type="transmembrane region" description="Helical" evidence="1">
    <location>
        <begin position="80"/>
        <end position="101"/>
    </location>
</feature>
<evidence type="ECO:0000256" key="1">
    <source>
        <dbReference type="SAM" id="Phobius"/>
    </source>
</evidence>
<sequence>MRHYWIGKDCCHCTHLSVIYFITLTIQAVVIMQTIAFLLLNYLRGLRKQSFAKLSWFVSAISAVYSVQRIIPYLMLPHLFTSLISLFAAVLLVTLTTYHIIKGLRLNFSLMLLLLFPSLYSFGALYSIYLTLSCFRILIRKKNSVDNITQKADINSKSYVETLAEQETPTANTISYSRRPTVIISDDYLHMLHR</sequence>
<keyword evidence="1" id="KW-1133">Transmembrane helix</keyword>
<keyword evidence="1" id="KW-0812">Transmembrane</keyword>
<proteinExistence type="predicted"/>
<accession>A0A8R1XUQ7</accession>
<feature type="transmembrane region" description="Helical" evidence="1">
    <location>
        <begin position="54"/>
        <end position="74"/>
    </location>
</feature>
<name>A0A8R1XUQ7_ONCVO</name>
<reference evidence="3" key="1">
    <citation type="submission" date="2013-10" db="EMBL/GenBank/DDBJ databases">
        <title>Genome sequencing of Onchocerca volvulus.</title>
        <authorList>
            <person name="Cotton J."/>
            <person name="Tsai J."/>
            <person name="Stanley E."/>
            <person name="Tracey A."/>
            <person name="Holroyd N."/>
            <person name="Lustigman S."/>
            <person name="Berriman M."/>
        </authorList>
    </citation>
    <scope>NUCLEOTIDE SEQUENCE</scope>
</reference>
<dbReference type="Proteomes" id="UP000024404">
    <property type="component" value="Unassembled WGS sequence"/>
</dbReference>
<feature type="transmembrane region" description="Helical" evidence="1">
    <location>
        <begin position="108"/>
        <end position="132"/>
    </location>
</feature>
<organism evidence="2 3">
    <name type="scientific">Onchocerca volvulus</name>
    <dbReference type="NCBI Taxonomy" id="6282"/>
    <lineage>
        <taxon>Eukaryota</taxon>
        <taxon>Metazoa</taxon>
        <taxon>Ecdysozoa</taxon>
        <taxon>Nematoda</taxon>
        <taxon>Chromadorea</taxon>
        <taxon>Rhabditida</taxon>
        <taxon>Spirurina</taxon>
        <taxon>Spiruromorpha</taxon>
        <taxon>Filarioidea</taxon>
        <taxon>Onchocercidae</taxon>
        <taxon>Onchocerca</taxon>
    </lineage>
</organism>
<keyword evidence="1" id="KW-0472">Membrane</keyword>
<dbReference type="EMBL" id="CMVM020000075">
    <property type="status" value="NOT_ANNOTATED_CDS"/>
    <property type="molecule type" value="Genomic_DNA"/>
</dbReference>
<keyword evidence="3" id="KW-1185">Reference proteome</keyword>